<evidence type="ECO:0000313" key="8">
    <source>
        <dbReference type="EMBL" id="MDQ0153769.1"/>
    </source>
</evidence>
<proteinExistence type="inferred from homology"/>
<keyword evidence="3" id="KW-1003">Cell membrane</keyword>
<keyword evidence="5 7" id="KW-1133">Transmembrane helix</keyword>
<dbReference type="EMBL" id="JAUSTU010000001">
    <property type="protein sequence ID" value="MDQ0153769.1"/>
    <property type="molecule type" value="Genomic_DNA"/>
</dbReference>
<feature type="transmembrane region" description="Helical" evidence="7">
    <location>
        <begin position="97"/>
        <end position="115"/>
    </location>
</feature>
<comment type="caution">
    <text evidence="8">The sequence shown here is derived from an EMBL/GenBank/DDBJ whole genome shotgun (WGS) entry which is preliminary data.</text>
</comment>
<dbReference type="PANTHER" id="PTHR34856">
    <property type="entry name" value="PROTEIN NRFD"/>
    <property type="match status" value="1"/>
</dbReference>
<feature type="transmembrane region" description="Helical" evidence="7">
    <location>
        <begin position="234"/>
        <end position="257"/>
    </location>
</feature>
<dbReference type="Gene3D" id="1.20.1630.10">
    <property type="entry name" value="Formate dehydrogenase/DMSO reductase domain"/>
    <property type="match status" value="1"/>
</dbReference>
<keyword evidence="9" id="KW-1185">Reference proteome</keyword>
<reference evidence="8 9" key="1">
    <citation type="submission" date="2023-07" db="EMBL/GenBank/DDBJ databases">
        <title>Genomic Encyclopedia of Type Strains, Phase IV (KMG-IV): sequencing the most valuable type-strain genomes for metagenomic binning, comparative biology and taxonomic classification.</title>
        <authorList>
            <person name="Goeker M."/>
        </authorList>
    </citation>
    <scope>NUCLEOTIDE SEQUENCE [LARGE SCALE GENOMIC DNA]</scope>
    <source>
        <strain evidence="8 9">DSM 23948</strain>
    </source>
</reference>
<protein>
    <submittedName>
        <fullName evidence="8">Molybdopterin-containing oxidoreductase family membrane subunit</fullName>
    </submittedName>
</protein>
<organism evidence="8 9">
    <name type="scientific">Anoxybacillus andreesenii</name>
    <dbReference type="NCBI Taxonomy" id="1325932"/>
    <lineage>
        <taxon>Bacteria</taxon>
        <taxon>Bacillati</taxon>
        <taxon>Bacillota</taxon>
        <taxon>Bacilli</taxon>
        <taxon>Bacillales</taxon>
        <taxon>Anoxybacillaceae</taxon>
        <taxon>Anoxybacillus</taxon>
    </lineage>
</organism>
<feature type="transmembrane region" description="Helical" evidence="7">
    <location>
        <begin position="200"/>
        <end position="222"/>
    </location>
</feature>
<keyword evidence="6 7" id="KW-0472">Membrane</keyword>
<feature type="transmembrane region" description="Helical" evidence="7">
    <location>
        <begin position="23"/>
        <end position="45"/>
    </location>
</feature>
<feature type="transmembrane region" description="Helical" evidence="7">
    <location>
        <begin position="318"/>
        <end position="338"/>
    </location>
</feature>
<dbReference type="PANTHER" id="PTHR34856:SF2">
    <property type="entry name" value="PROTEIN NRFD"/>
    <property type="match status" value="1"/>
</dbReference>
<comment type="similarity">
    <text evidence="2">Belongs to the NrfD family.</text>
</comment>
<evidence type="ECO:0000256" key="3">
    <source>
        <dbReference type="ARBA" id="ARBA00022475"/>
    </source>
</evidence>
<name>A0ABT9UYL4_9BACL</name>
<dbReference type="InterPro" id="IPR005614">
    <property type="entry name" value="NrfD-like"/>
</dbReference>
<accession>A0ABT9UYL4</accession>
<feature type="transmembrane region" description="Helical" evidence="7">
    <location>
        <begin position="388"/>
        <end position="407"/>
    </location>
</feature>
<gene>
    <name evidence="8" type="ORF">J2S07_000067</name>
</gene>
<evidence type="ECO:0000256" key="1">
    <source>
        <dbReference type="ARBA" id="ARBA00004651"/>
    </source>
</evidence>
<dbReference type="Pfam" id="PF03916">
    <property type="entry name" value="NrfD"/>
    <property type="match status" value="1"/>
</dbReference>
<sequence length="428" mass="47978">MSTNANVNRDLVAQRRGSLLEKLYWAILLAVLVVGVYSIITGYFMEGMSSTNLSNQVPWGGWVAFYIYFIGLSAGSFLLSTLIYGFGMDKFEKIGRAALLSAIICMMTGILFISLDIGRPDHIMNAVIYWNVTSTMAWEIHFYIVYLILLLVELYFAMRSDLVTLSQTDSFKGKIAKLLVFKKKEFTDEDHKHDKKLMKVLGIIGIPLAILGVHGGTGSIFAVAKAQPYLNSALFPLIFIVSALVSGTALSIAIYVIKCKVKKEEIDRSMVRSLGSMLALFLGIEIIMVWYEFLVGFYGLEHEEMGTIKLIMTSSYSWTFWILQMGFALVIPLILLVIKKTKESINWVLASSIIVLIGVIGVRFNMVIPTLIMPKLEGMPYGHYSMNLSEWLTTFGLLALCLIMYTLGEKLLPIDELDTEENGVKEHE</sequence>
<comment type="subcellular location">
    <subcellularLocation>
        <location evidence="1">Cell membrane</location>
        <topology evidence="1">Multi-pass membrane protein</topology>
    </subcellularLocation>
</comment>
<dbReference type="InterPro" id="IPR052049">
    <property type="entry name" value="Electron_transfer_protein"/>
</dbReference>
<evidence type="ECO:0000313" key="9">
    <source>
        <dbReference type="Proteomes" id="UP001231362"/>
    </source>
</evidence>
<feature type="transmembrane region" description="Helical" evidence="7">
    <location>
        <begin position="278"/>
        <end position="298"/>
    </location>
</feature>
<evidence type="ECO:0000256" key="4">
    <source>
        <dbReference type="ARBA" id="ARBA00022692"/>
    </source>
</evidence>
<evidence type="ECO:0000256" key="6">
    <source>
        <dbReference type="ARBA" id="ARBA00023136"/>
    </source>
</evidence>
<feature type="transmembrane region" description="Helical" evidence="7">
    <location>
        <begin position="345"/>
        <end position="368"/>
    </location>
</feature>
<evidence type="ECO:0000256" key="5">
    <source>
        <dbReference type="ARBA" id="ARBA00022989"/>
    </source>
</evidence>
<dbReference type="RefSeq" id="WP_307148399.1">
    <property type="nucleotide sequence ID" value="NZ_JAUSTU010000001.1"/>
</dbReference>
<feature type="transmembrane region" description="Helical" evidence="7">
    <location>
        <begin position="140"/>
        <end position="158"/>
    </location>
</feature>
<feature type="transmembrane region" description="Helical" evidence="7">
    <location>
        <begin position="65"/>
        <end position="85"/>
    </location>
</feature>
<dbReference type="Proteomes" id="UP001231362">
    <property type="component" value="Unassembled WGS sequence"/>
</dbReference>
<evidence type="ECO:0000256" key="7">
    <source>
        <dbReference type="SAM" id="Phobius"/>
    </source>
</evidence>
<evidence type="ECO:0000256" key="2">
    <source>
        <dbReference type="ARBA" id="ARBA00008929"/>
    </source>
</evidence>
<keyword evidence="4 7" id="KW-0812">Transmembrane</keyword>